<name>A0A2A9MAN1_BESBE</name>
<evidence type="ECO:0000256" key="11">
    <source>
        <dbReference type="SAM" id="MobiDB-lite"/>
    </source>
</evidence>
<evidence type="ECO:0000256" key="2">
    <source>
        <dbReference type="ARBA" id="ARBA00012475"/>
    </source>
</evidence>
<dbReference type="EMBL" id="NWUJ01000011">
    <property type="protein sequence ID" value="PFH32442.1"/>
    <property type="molecule type" value="Genomic_DNA"/>
</dbReference>
<dbReference type="InterPro" id="IPR001339">
    <property type="entry name" value="mRNA_cap_enzyme_adenylation"/>
</dbReference>
<keyword evidence="3" id="KW-0507">mRNA processing</keyword>
<sequence>MDATGRGAPPPPPGPPAAASFAPSPVPPPPPGSAAALPGILEGDPSGLLPPEQAQRVRERVRKLCGWNRESFPGGQPVSLSKNNLAELFRNPYVACEKTDGIRFLLLAASGCIFLIGRKEEVRMLPDNYLPRRGRIHDAQQLTLLDGELVMDRHPDGGSVARYLIYDAVCIERDESIKELNLMARLAAVAERVIAPLRELEEEEKRREGKGCDRAQPAEAAGAEDDSTALQTTKKRKPPMEIYLKDFFEIFDLLHIQRMALRLPHESDGIIFTPVSLPYTTGTCRQLLKWKPPHLNTVDFSADALYDEGGVPRLFQLYVADFGVRVFKGEFLAPYGTLYKELLQMASKTRLSGTIVECFWFPSPPVYTFVPSLRSAEDLRDEKEVCKWQGWNAAKPFYDLDNGTWKEGGWVAERIRTDKNLPNSFQVMKKVQQSIDDSITFHTLLREAQRYRNHGKKTVGEACTLPPDHTQITGISCQAEGSFPIVER</sequence>
<dbReference type="GO" id="GO:0006370">
    <property type="term" value="P:7-methylguanosine mRNA capping"/>
    <property type="evidence" value="ECO:0007669"/>
    <property type="project" value="UniProtKB-KW"/>
</dbReference>
<dbReference type="PANTHER" id="PTHR10367:SF17">
    <property type="entry name" value="MRNA-CAPPING ENZYME"/>
    <property type="match status" value="1"/>
</dbReference>
<keyword evidence="9" id="KW-0539">Nucleus</keyword>
<dbReference type="CDD" id="cd07895">
    <property type="entry name" value="Adenylation_mRNA_capping"/>
    <property type="match status" value="1"/>
</dbReference>
<evidence type="ECO:0000256" key="7">
    <source>
        <dbReference type="ARBA" id="ARBA00023042"/>
    </source>
</evidence>
<feature type="region of interest" description="Disordered" evidence="11">
    <location>
        <begin position="204"/>
        <end position="232"/>
    </location>
</feature>
<dbReference type="VEuPathDB" id="ToxoDB:BESB_017600"/>
<feature type="compositionally biased region" description="Basic and acidic residues" evidence="11">
    <location>
        <begin position="204"/>
        <end position="213"/>
    </location>
</feature>
<proteinExistence type="predicted"/>
<dbReference type="GO" id="GO:0005634">
    <property type="term" value="C:nucleus"/>
    <property type="evidence" value="ECO:0007669"/>
    <property type="project" value="UniProtKB-SubCell"/>
</dbReference>
<dbReference type="InterPro" id="IPR051029">
    <property type="entry name" value="mRNA_Capping_Enz/RNA_Phosphat"/>
</dbReference>
<dbReference type="SUPFAM" id="SSF50249">
    <property type="entry name" value="Nucleic acid-binding proteins"/>
    <property type="match status" value="1"/>
</dbReference>
<evidence type="ECO:0000256" key="6">
    <source>
        <dbReference type="ARBA" id="ARBA00022741"/>
    </source>
</evidence>
<organism evidence="14 15">
    <name type="scientific">Besnoitia besnoiti</name>
    <name type="common">Apicomplexan protozoan</name>
    <dbReference type="NCBI Taxonomy" id="94643"/>
    <lineage>
        <taxon>Eukaryota</taxon>
        <taxon>Sar</taxon>
        <taxon>Alveolata</taxon>
        <taxon>Apicomplexa</taxon>
        <taxon>Conoidasida</taxon>
        <taxon>Coccidia</taxon>
        <taxon>Eucoccidiorida</taxon>
        <taxon>Eimeriorina</taxon>
        <taxon>Sarcocystidae</taxon>
        <taxon>Besnoitia</taxon>
    </lineage>
</organism>
<feature type="domain" description="mRNA capping enzyme adenylation" evidence="12">
    <location>
        <begin position="76"/>
        <end position="204"/>
    </location>
</feature>
<dbReference type="PANTHER" id="PTHR10367">
    <property type="entry name" value="MRNA-CAPPING ENZYME"/>
    <property type="match status" value="1"/>
</dbReference>
<dbReference type="GO" id="GO:0005525">
    <property type="term" value="F:GTP binding"/>
    <property type="evidence" value="ECO:0007669"/>
    <property type="project" value="UniProtKB-KW"/>
</dbReference>
<dbReference type="InterPro" id="IPR013846">
    <property type="entry name" value="mRNA_cap_enzyme_C"/>
</dbReference>
<dbReference type="GO" id="GO:0004484">
    <property type="term" value="F:mRNA guanylyltransferase activity"/>
    <property type="evidence" value="ECO:0007669"/>
    <property type="project" value="UniProtKB-EC"/>
</dbReference>
<feature type="domain" description="mRNA capping enzyme adenylation" evidence="12">
    <location>
        <begin position="230"/>
        <end position="291"/>
    </location>
</feature>
<dbReference type="InterPro" id="IPR012340">
    <property type="entry name" value="NA-bd_OB-fold"/>
</dbReference>
<dbReference type="GO" id="GO:0005524">
    <property type="term" value="F:ATP binding"/>
    <property type="evidence" value="ECO:0007669"/>
    <property type="project" value="InterPro"/>
</dbReference>
<keyword evidence="15" id="KW-1185">Reference proteome</keyword>
<dbReference type="STRING" id="94643.A0A2A9MAN1"/>
<evidence type="ECO:0000256" key="4">
    <source>
        <dbReference type="ARBA" id="ARBA00022679"/>
    </source>
</evidence>
<feature type="region of interest" description="Disordered" evidence="11">
    <location>
        <begin position="1"/>
        <end position="50"/>
    </location>
</feature>
<accession>A0A2A9MAN1</accession>
<evidence type="ECO:0000259" key="13">
    <source>
        <dbReference type="Pfam" id="PF03919"/>
    </source>
</evidence>
<dbReference type="OrthoDB" id="200924at2759"/>
<evidence type="ECO:0000256" key="5">
    <source>
        <dbReference type="ARBA" id="ARBA00022695"/>
    </source>
</evidence>
<comment type="catalytic activity">
    <reaction evidence="10">
        <text>a 5'-end diphospho-ribonucleoside in mRNA + GTP + H(+) = a 5'-end (5'-triphosphoguanosine)-ribonucleoside in mRNA + diphosphate</text>
        <dbReference type="Rhea" id="RHEA:67012"/>
        <dbReference type="Rhea" id="RHEA-COMP:17165"/>
        <dbReference type="Rhea" id="RHEA-COMP:17166"/>
        <dbReference type="ChEBI" id="CHEBI:15378"/>
        <dbReference type="ChEBI" id="CHEBI:33019"/>
        <dbReference type="ChEBI" id="CHEBI:37565"/>
        <dbReference type="ChEBI" id="CHEBI:167616"/>
        <dbReference type="ChEBI" id="CHEBI:167617"/>
        <dbReference type="EC" id="2.7.7.50"/>
    </reaction>
    <physiologicalReaction direction="left-to-right" evidence="10">
        <dbReference type="Rhea" id="RHEA:67013"/>
    </physiologicalReaction>
</comment>
<dbReference type="RefSeq" id="XP_029216451.1">
    <property type="nucleotide sequence ID" value="XM_029360475.1"/>
</dbReference>
<comment type="caution">
    <text evidence="14">The sequence shown here is derived from an EMBL/GenBank/DDBJ whole genome shotgun (WGS) entry which is preliminary data.</text>
</comment>
<dbReference type="Gene3D" id="2.40.50.140">
    <property type="entry name" value="Nucleic acid-binding proteins"/>
    <property type="match status" value="1"/>
</dbReference>
<evidence type="ECO:0000256" key="10">
    <source>
        <dbReference type="ARBA" id="ARBA00044624"/>
    </source>
</evidence>
<protein>
    <recommendedName>
        <fullName evidence="2">mRNA guanylyltransferase</fullName>
        <ecNumber evidence="2">2.7.7.50</ecNumber>
    </recommendedName>
</protein>
<evidence type="ECO:0000259" key="12">
    <source>
        <dbReference type="Pfam" id="PF01331"/>
    </source>
</evidence>
<evidence type="ECO:0000313" key="15">
    <source>
        <dbReference type="Proteomes" id="UP000224006"/>
    </source>
</evidence>
<dbReference type="AlphaFoldDB" id="A0A2A9MAN1"/>
<evidence type="ECO:0000256" key="8">
    <source>
        <dbReference type="ARBA" id="ARBA00023134"/>
    </source>
</evidence>
<dbReference type="EC" id="2.7.7.50" evidence="2"/>
<keyword evidence="6" id="KW-0547">Nucleotide-binding</keyword>
<evidence type="ECO:0000256" key="9">
    <source>
        <dbReference type="ARBA" id="ARBA00023242"/>
    </source>
</evidence>
<dbReference type="KEGG" id="bbes:BESB_017600"/>
<evidence type="ECO:0000256" key="3">
    <source>
        <dbReference type="ARBA" id="ARBA00022664"/>
    </source>
</evidence>
<dbReference type="Gene3D" id="3.30.470.30">
    <property type="entry name" value="DNA ligase/mRNA capping enzyme"/>
    <property type="match status" value="1"/>
</dbReference>
<comment type="subcellular location">
    <subcellularLocation>
        <location evidence="1">Nucleus</location>
    </subcellularLocation>
</comment>
<dbReference type="SUPFAM" id="SSF56091">
    <property type="entry name" value="DNA ligase/mRNA capping enzyme, catalytic domain"/>
    <property type="match status" value="1"/>
</dbReference>
<evidence type="ECO:0000256" key="1">
    <source>
        <dbReference type="ARBA" id="ARBA00004123"/>
    </source>
</evidence>
<dbReference type="Pfam" id="PF03919">
    <property type="entry name" value="mRNA_cap_C"/>
    <property type="match status" value="1"/>
</dbReference>
<reference evidence="14 15" key="1">
    <citation type="submission" date="2017-09" db="EMBL/GenBank/DDBJ databases">
        <title>Genome sequencing of Besnoitia besnoiti strain Bb-Ger1.</title>
        <authorList>
            <person name="Schares G."/>
            <person name="Venepally P."/>
            <person name="Lorenzi H.A."/>
        </authorList>
    </citation>
    <scope>NUCLEOTIDE SEQUENCE [LARGE SCALE GENOMIC DNA]</scope>
    <source>
        <strain evidence="14 15">Bb-Ger1</strain>
    </source>
</reference>
<evidence type="ECO:0000313" key="14">
    <source>
        <dbReference type="EMBL" id="PFH32442.1"/>
    </source>
</evidence>
<gene>
    <name evidence="14" type="ORF">BESB_017600</name>
</gene>
<dbReference type="Proteomes" id="UP000224006">
    <property type="component" value="Chromosome X"/>
</dbReference>
<keyword evidence="8" id="KW-0342">GTP-binding</keyword>
<keyword evidence="7" id="KW-0506">mRNA capping</keyword>
<dbReference type="Pfam" id="PF01331">
    <property type="entry name" value="mRNA_cap_enzyme"/>
    <property type="match status" value="2"/>
</dbReference>
<dbReference type="GeneID" id="40306821"/>
<keyword evidence="5" id="KW-0548">Nucleotidyltransferase</keyword>
<feature type="domain" description="mRNA capping enzyme C-terminal" evidence="13">
    <location>
        <begin position="405"/>
        <end position="445"/>
    </location>
</feature>
<keyword evidence="4" id="KW-0808">Transferase</keyword>